<protein>
    <submittedName>
        <fullName evidence="9">Uncharacterized protein</fullName>
    </submittedName>
</protein>
<dbReference type="InterPro" id="IPR036390">
    <property type="entry name" value="WH_DNA-bd_sf"/>
</dbReference>
<dbReference type="GO" id="GO:0008270">
    <property type="term" value="F:zinc ion binding"/>
    <property type="evidence" value="ECO:0007669"/>
    <property type="project" value="TreeGrafter"/>
</dbReference>
<dbReference type="InterPro" id="IPR036388">
    <property type="entry name" value="WH-like_DNA-bd_sf"/>
</dbReference>
<feature type="binding site" evidence="7">
    <location>
        <position position="130"/>
    </location>
    <ligand>
        <name>Zn(2+)</name>
        <dbReference type="ChEBI" id="CHEBI:29105"/>
    </ligand>
</feature>
<dbReference type="InterPro" id="IPR002481">
    <property type="entry name" value="FUR"/>
</dbReference>
<reference evidence="9" key="1">
    <citation type="journal article" date="2011" name="Environ. Microbiol.">
        <title>Genomic insights into the metabolic potential of the polycyclic aromatic hydrocarbon degrading sulfate-reducing Deltaproteobacterium N47.</title>
        <authorList>
            <person name="Bergmann F."/>
            <person name="Selesi D."/>
            <person name="Weinmaier T."/>
            <person name="Tischler P."/>
            <person name="Rattei T."/>
            <person name="Meckenstock R.U."/>
        </authorList>
    </citation>
    <scope>NUCLEOTIDE SEQUENCE</scope>
</reference>
<keyword evidence="4" id="KW-0805">Transcription regulation</keyword>
<dbReference type="PANTHER" id="PTHR33202:SF22">
    <property type="entry name" value="HYDROGEN PEROXIDE SENSITIVE REPRESSOR"/>
    <property type="match status" value="1"/>
</dbReference>
<dbReference type="GO" id="GO:0000976">
    <property type="term" value="F:transcription cis-regulatory region binding"/>
    <property type="evidence" value="ECO:0007669"/>
    <property type="project" value="TreeGrafter"/>
</dbReference>
<comment type="cofactor">
    <cofactor evidence="8">
        <name>Mn(2+)</name>
        <dbReference type="ChEBI" id="CHEBI:29035"/>
    </cofactor>
    <cofactor evidence="8">
        <name>Fe(2+)</name>
        <dbReference type="ChEBI" id="CHEBI:29033"/>
    </cofactor>
    <text evidence="8">Binds 1 Mn(2+) or Fe(2+) ion per subunit.</text>
</comment>
<gene>
    <name evidence="9" type="ORF">N47_A08730</name>
</gene>
<comment type="cofactor">
    <cofactor evidence="7">
        <name>Zn(2+)</name>
        <dbReference type="ChEBI" id="CHEBI:29105"/>
    </cofactor>
    <text evidence="7">Binds 1 zinc ion per subunit.</text>
</comment>
<evidence type="ECO:0000256" key="7">
    <source>
        <dbReference type="PIRSR" id="PIRSR602481-1"/>
    </source>
</evidence>
<dbReference type="CDD" id="cd07153">
    <property type="entry name" value="Fur_like"/>
    <property type="match status" value="1"/>
</dbReference>
<accession>E1Y8F0</accession>
<evidence type="ECO:0000313" key="9">
    <source>
        <dbReference type="EMBL" id="CBX26844.1"/>
    </source>
</evidence>
<sequence>MGYTINNKEVLMMKRKTSQRVAIKQIFRRENRPLGVEEILKAGREIVESLNQATVYRNLKLLVENGWLKPISHPVHGILYEQTGRGHHHHFHCRICDRVFELPGCLLSEIKTVPEGFVTEKHEIFLSGICPACTE</sequence>
<dbReference type="Gene3D" id="1.10.10.10">
    <property type="entry name" value="Winged helix-like DNA-binding domain superfamily/Winged helix DNA-binding domain"/>
    <property type="match status" value="1"/>
</dbReference>
<evidence type="ECO:0000256" key="2">
    <source>
        <dbReference type="ARBA" id="ARBA00022491"/>
    </source>
</evidence>
<keyword evidence="6" id="KW-0804">Transcription</keyword>
<keyword evidence="8" id="KW-0408">Iron</keyword>
<feature type="binding site" evidence="7">
    <location>
        <position position="133"/>
    </location>
    <ligand>
        <name>Zn(2+)</name>
        <dbReference type="ChEBI" id="CHEBI:29105"/>
    </ligand>
</feature>
<dbReference type="EMBL" id="FR695864">
    <property type="protein sequence ID" value="CBX26844.1"/>
    <property type="molecule type" value="Genomic_DNA"/>
</dbReference>
<name>E1Y8F0_9BACT</name>
<evidence type="ECO:0000256" key="5">
    <source>
        <dbReference type="ARBA" id="ARBA00023125"/>
    </source>
</evidence>
<evidence type="ECO:0000256" key="8">
    <source>
        <dbReference type="PIRSR" id="PIRSR602481-2"/>
    </source>
</evidence>
<keyword evidence="3 7" id="KW-0862">Zinc</keyword>
<dbReference type="InterPro" id="IPR043135">
    <property type="entry name" value="Fur_C"/>
</dbReference>
<evidence type="ECO:0000256" key="6">
    <source>
        <dbReference type="ARBA" id="ARBA00023163"/>
    </source>
</evidence>
<dbReference type="Gene3D" id="3.30.1490.190">
    <property type="match status" value="1"/>
</dbReference>
<evidence type="ECO:0000256" key="4">
    <source>
        <dbReference type="ARBA" id="ARBA00023015"/>
    </source>
</evidence>
<keyword evidence="5" id="KW-0238">DNA-binding</keyword>
<evidence type="ECO:0000256" key="1">
    <source>
        <dbReference type="ARBA" id="ARBA00007957"/>
    </source>
</evidence>
<dbReference type="GO" id="GO:0045892">
    <property type="term" value="P:negative regulation of DNA-templated transcription"/>
    <property type="evidence" value="ECO:0007669"/>
    <property type="project" value="TreeGrafter"/>
</dbReference>
<dbReference type="Pfam" id="PF01475">
    <property type="entry name" value="FUR"/>
    <property type="match status" value="1"/>
</dbReference>
<keyword evidence="7" id="KW-0479">Metal-binding</keyword>
<feature type="binding site" evidence="7">
    <location>
        <position position="96"/>
    </location>
    <ligand>
        <name>Zn(2+)</name>
        <dbReference type="ChEBI" id="CHEBI:29105"/>
    </ligand>
</feature>
<evidence type="ECO:0000256" key="3">
    <source>
        <dbReference type="ARBA" id="ARBA00022833"/>
    </source>
</evidence>
<feature type="binding site" evidence="8">
    <location>
        <position position="87"/>
    </location>
    <ligand>
        <name>Fe cation</name>
        <dbReference type="ChEBI" id="CHEBI:24875"/>
    </ligand>
</feature>
<dbReference type="GO" id="GO:1900376">
    <property type="term" value="P:regulation of secondary metabolite biosynthetic process"/>
    <property type="evidence" value="ECO:0007669"/>
    <property type="project" value="TreeGrafter"/>
</dbReference>
<proteinExistence type="inferred from homology"/>
<dbReference type="GO" id="GO:0003700">
    <property type="term" value="F:DNA-binding transcription factor activity"/>
    <property type="evidence" value="ECO:0007669"/>
    <property type="project" value="InterPro"/>
</dbReference>
<organism evidence="9">
    <name type="scientific">uncultured Desulfobacterium sp</name>
    <dbReference type="NCBI Taxonomy" id="201089"/>
    <lineage>
        <taxon>Bacteria</taxon>
        <taxon>Pseudomonadati</taxon>
        <taxon>Thermodesulfobacteriota</taxon>
        <taxon>Desulfobacteria</taxon>
        <taxon>Desulfobacterales</taxon>
        <taxon>Desulfobacteriaceae</taxon>
        <taxon>Desulfobacterium</taxon>
        <taxon>environmental samples</taxon>
    </lineage>
</organism>
<feature type="binding site" evidence="7">
    <location>
        <position position="93"/>
    </location>
    <ligand>
        <name>Zn(2+)</name>
        <dbReference type="ChEBI" id="CHEBI:29105"/>
    </ligand>
</feature>
<dbReference type="AlphaFoldDB" id="E1Y8F0"/>
<comment type="similarity">
    <text evidence="1">Belongs to the Fur family.</text>
</comment>
<dbReference type="SUPFAM" id="SSF46785">
    <property type="entry name" value="Winged helix' DNA-binding domain"/>
    <property type="match status" value="1"/>
</dbReference>
<feature type="binding site" evidence="8">
    <location>
        <position position="122"/>
    </location>
    <ligand>
        <name>Fe cation</name>
        <dbReference type="ChEBI" id="CHEBI:24875"/>
    </ligand>
</feature>
<keyword evidence="2" id="KW-0678">Repressor</keyword>
<dbReference type="PANTHER" id="PTHR33202">
    <property type="entry name" value="ZINC UPTAKE REGULATION PROTEIN"/>
    <property type="match status" value="1"/>
</dbReference>